<dbReference type="Gene3D" id="2.30.33.40">
    <property type="entry name" value="GroES chaperonin"/>
    <property type="match status" value="1"/>
</dbReference>
<dbReference type="PANTHER" id="PTHR10772">
    <property type="entry name" value="10 KDA HEAT SHOCK PROTEIN"/>
    <property type="match status" value="1"/>
</dbReference>
<dbReference type="InterPro" id="IPR011032">
    <property type="entry name" value="GroES-like_sf"/>
</dbReference>
<keyword evidence="3" id="KW-0963">Cytoplasm</keyword>
<dbReference type="InterPro" id="IPR018369">
    <property type="entry name" value="Chaprnonin_Cpn10_CS"/>
</dbReference>
<gene>
    <name evidence="3 5" type="primary">groES</name>
    <name evidence="3" type="synonym">groS</name>
    <name evidence="5" type="ORF">ARMA_0514</name>
    <name evidence="6" type="ORF">SE16_10920</name>
</gene>
<dbReference type="NCBIfam" id="NF001533">
    <property type="entry name" value="PRK00364.2-4"/>
    <property type="match status" value="1"/>
</dbReference>
<comment type="function">
    <text evidence="3 4">Together with the chaperonin GroEL, plays an essential role in assisting protein folding. The GroEL-GroES system forms a nano-cage that allows encapsulation of the non-native substrate proteins and provides a physical environment optimized to promote and accelerate protein folding. GroES binds to the apical surface of the GroEL ring, thereby capping the opening of the GroEL channel.</text>
</comment>
<dbReference type="STRING" id="872965.SE16_10920"/>
<evidence type="ECO:0000313" key="5">
    <source>
        <dbReference type="EMBL" id="GAP62091.1"/>
    </source>
</evidence>
<dbReference type="SMART" id="SM00883">
    <property type="entry name" value="Cpn10"/>
    <property type="match status" value="1"/>
</dbReference>
<comment type="similarity">
    <text evidence="1 3 4">Belongs to the GroES chaperonin family.</text>
</comment>
<dbReference type="Proteomes" id="UP000050502">
    <property type="component" value="Unassembled WGS sequence"/>
</dbReference>
<dbReference type="Pfam" id="PF00166">
    <property type="entry name" value="Cpn10"/>
    <property type="match status" value="1"/>
</dbReference>
<evidence type="ECO:0000256" key="1">
    <source>
        <dbReference type="ARBA" id="ARBA00006975"/>
    </source>
</evidence>
<reference evidence="5 7" key="1">
    <citation type="journal article" date="2015" name="Genome Announc.">
        <title>Draft Genome Sequence of a Heterotrophic Facultative Anaerobic Thermophilic Bacterium, Ardenticatena maritima Strain 110ST.</title>
        <authorList>
            <person name="Kawaichi S."/>
            <person name="Yoshida T."/>
            <person name="Sako Y."/>
            <person name="Nakamura R."/>
        </authorList>
    </citation>
    <scope>NUCLEOTIDE SEQUENCE [LARGE SCALE GENOMIC DNA]</scope>
    <source>
        <strain evidence="5 7">110S</strain>
    </source>
</reference>
<dbReference type="InterPro" id="IPR020818">
    <property type="entry name" value="Chaperonin_GroES"/>
</dbReference>
<dbReference type="GO" id="GO:0005524">
    <property type="term" value="F:ATP binding"/>
    <property type="evidence" value="ECO:0007669"/>
    <property type="project" value="InterPro"/>
</dbReference>
<dbReference type="Proteomes" id="UP000037784">
    <property type="component" value="Unassembled WGS sequence"/>
</dbReference>
<dbReference type="EMBL" id="BBZA01000031">
    <property type="protein sequence ID" value="GAP62091.1"/>
    <property type="molecule type" value="Genomic_DNA"/>
</dbReference>
<dbReference type="GO" id="GO:0005737">
    <property type="term" value="C:cytoplasm"/>
    <property type="evidence" value="ECO:0007669"/>
    <property type="project" value="UniProtKB-SubCell"/>
</dbReference>
<dbReference type="NCBIfam" id="NF001531">
    <property type="entry name" value="PRK00364.2-2"/>
    <property type="match status" value="1"/>
</dbReference>
<dbReference type="GO" id="GO:0046872">
    <property type="term" value="F:metal ion binding"/>
    <property type="evidence" value="ECO:0007669"/>
    <property type="project" value="TreeGrafter"/>
</dbReference>
<dbReference type="FunFam" id="2.30.33.40:FF:000001">
    <property type="entry name" value="10 kDa chaperonin"/>
    <property type="match status" value="1"/>
</dbReference>
<dbReference type="GO" id="GO:0051082">
    <property type="term" value="F:unfolded protein binding"/>
    <property type="evidence" value="ECO:0007669"/>
    <property type="project" value="TreeGrafter"/>
</dbReference>
<evidence type="ECO:0000313" key="8">
    <source>
        <dbReference type="Proteomes" id="UP000050502"/>
    </source>
</evidence>
<name>A0A0M8K717_9CHLR</name>
<comment type="subcellular location">
    <subcellularLocation>
        <location evidence="3">Cytoplasm</location>
    </subcellularLocation>
</comment>
<dbReference type="AlphaFoldDB" id="A0A0M8K717"/>
<accession>A0A0M8K717</accession>
<dbReference type="HAMAP" id="MF_00580">
    <property type="entry name" value="CH10"/>
    <property type="match status" value="1"/>
</dbReference>
<comment type="subunit">
    <text evidence="3">Heptamer of 7 subunits arranged in a ring. Interacts with the chaperonin GroEL.</text>
</comment>
<dbReference type="SUPFAM" id="SSF50129">
    <property type="entry name" value="GroES-like"/>
    <property type="match status" value="1"/>
</dbReference>
<dbReference type="OrthoDB" id="9806791at2"/>
<dbReference type="CDD" id="cd00320">
    <property type="entry name" value="cpn10"/>
    <property type="match status" value="1"/>
</dbReference>
<evidence type="ECO:0000256" key="4">
    <source>
        <dbReference type="RuleBase" id="RU000535"/>
    </source>
</evidence>
<evidence type="ECO:0000256" key="3">
    <source>
        <dbReference type="HAMAP-Rule" id="MF_00580"/>
    </source>
</evidence>
<dbReference type="GO" id="GO:0044183">
    <property type="term" value="F:protein folding chaperone"/>
    <property type="evidence" value="ECO:0007669"/>
    <property type="project" value="InterPro"/>
</dbReference>
<proteinExistence type="inferred from homology"/>
<keyword evidence="2 3" id="KW-0143">Chaperone</keyword>
<evidence type="ECO:0000313" key="7">
    <source>
        <dbReference type="Proteomes" id="UP000037784"/>
    </source>
</evidence>
<keyword evidence="7" id="KW-1185">Reference proteome</keyword>
<sequence>MATKLQPLGDRVIVEPIEREATTPSGIVLPETAKERPMEGVVLAVGPGRLQDDGTYKPLDVAEGDRVIYAKYAGTEVKLDGDKKVLILKEQDILAKIVE</sequence>
<dbReference type="PATRIC" id="fig|872965.6.peg.2238"/>
<comment type="caution">
    <text evidence="5">The sequence shown here is derived from an EMBL/GenBank/DDBJ whole genome shotgun (WGS) entry which is preliminary data.</text>
</comment>
<dbReference type="InParanoid" id="A0A0M8K717"/>
<dbReference type="EMBL" id="LGKN01000005">
    <property type="protein sequence ID" value="KPL88014.1"/>
    <property type="molecule type" value="Genomic_DNA"/>
</dbReference>
<dbReference type="PROSITE" id="PS00681">
    <property type="entry name" value="CHAPERONINS_CPN10"/>
    <property type="match status" value="1"/>
</dbReference>
<evidence type="ECO:0000313" key="6">
    <source>
        <dbReference type="EMBL" id="KPL88014.1"/>
    </source>
</evidence>
<protein>
    <recommendedName>
        <fullName evidence="3">Co-chaperonin GroES</fullName>
    </recommendedName>
    <alternativeName>
        <fullName evidence="3">10 kDa chaperonin</fullName>
    </alternativeName>
    <alternativeName>
        <fullName evidence="3">Chaperonin-10</fullName>
        <shortName evidence="3">Cpn10</shortName>
    </alternativeName>
</protein>
<organism evidence="5 7">
    <name type="scientific">Ardenticatena maritima</name>
    <dbReference type="NCBI Taxonomy" id="872965"/>
    <lineage>
        <taxon>Bacteria</taxon>
        <taxon>Bacillati</taxon>
        <taxon>Chloroflexota</taxon>
        <taxon>Ardenticatenia</taxon>
        <taxon>Ardenticatenales</taxon>
        <taxon>Ardenticatenaceae</taxon>
        <taxon>Ardenticatena</taxon>
    </lineage>
</organism>
<dbReference type="RefSeq" id="WP_054492016.1">
    <property type="nucleotide sequence ID" value="NZ_BBZA01000031.1"/>
</dbReference>
<dbReference type="FunCoup" id="A0A0M8K717">
    <property type="interactions" value="387"/>
</dbReference>
<reference evidence="7" key="3">
    <citation type="submission" date="2015-08" db="EMBL/GenBank/DDBJ databases">
        <title>Draft Genome Sequence of a Heterotrophic Facultative Anaerobic Bacterium Ardenticatena maritima Strain 110S.</title>
        <authorList>
            <person name="Kawaichi S."/>
            <person name="Yoshida T."/>
            <person name="Sako Y."/>
            <person name="Nakamura R."/>
        </authorList>
    </citation>
    <scope>NUCLEOTIDE SEQUENCE [LARGE SCALE GENOMIC DNA]</scope>
    <source>
        <strain evidence="7">110S</strain>
    </source>
</reference>
<evidence type="ECO:0000256" key="2">
    <source>
        <dbReference type="ARBA" id="ARBA00023186"/>
    </source>
</evidence>
<reference evidence="6 8" key="2">
    <citation type="submission" date="2015-07" db="EMBL/GenBank/DDBJ databases">
        <title>Whole genome sequence of Ardenticatena maritima DSM 23922.</title>
        <authorList>
            <person name="Hemp J."/>
            <person name="Ward L.M."/>
            <person name="Pace L.A."/>
            <person name="Fischer W.W."/>
        </authorList>
    </citation>
    <scope>NUCLEOTIDE SEQUENCE [LARGE SCALE GENOMIC DNA]</scope>
    <source>
        <strain evidence="6 8">110S</strain>
    </source>
</reference>
<dbReference type="PRINTS" id="PR00297">
    <property type="entry name" value="CHAPERONIN10"/>
</dbReference>
<dbReference type="GO" id="GO:0051087">
    <property type="term" value="F:protein-folding chaperone binding"/>
    <property type="evidence" value="ECO:0007669"/>
    <property type="project" value="TreeGrafter"/>
</dbReference>
<dbReference type="InterPro" id="IPR037124">
    <property type="entry name" value="Chaperonin_GroES_sf"/>
</dbReference>
<dbReference type="PANTHER" id="PTHR10772:SF58">
    <property type="entry name" value="CO-CHAPERONIN GROES"/>
    <property type="match status" value="1"/>
</dbReference>